<protein>
    <recommendedName>
        <fullName evidence="6">Cell surface protein</fullName>
    </recommendedName>
</protein>
<accession>A0A5P0ZU37</accession>
<evidence type="ECO:0000313" key="3">
    <source>
        <dbReference type="EMBL" id="MQS96596.1"/>
    </source>
</evidence>
<evidence type="ECO:0000313" key="2">
    <source>
        <dbReference type="EMBL" id="MQS76274.1"/>
    </source>
</evidence>
<dbReference type="Proteomes" id="UP000414364">
    <property type="component" value="Unassembled WGS sequence"/>
</dbReference>
<dbReference type="OrthoDB" id="2306834at2"/>
<reference evidence="4 5" key="1">
    <citation type="journal article" date="2019" name="Syst. Appl. Microbiol.">
        <title>Polyphasic characterization of two novel Lactobacillus spp. isolated from blown salami packages: Description of Lactobacillus halodurans sp. nov. and Lactobacillus salsicarnum sp. nov.</title>
        <authorList>
            <person name="Schuster J.A."/>
            <person name="Klingl A."/>
            <person name="Vogel R.F."/>
            <person name="Ehrmann M.A."/>
        </authorList>
    </citation>
    <scope>NUCLEOTIDE SEQUENCE [LARGE SCALE GENOMIC DNA]</scope>
    <source>
        <strain evidence="3 4">TMW 1.1920</strain>
        <strain evidence="2 5">TMW 1.2172</strain>
    </source>
</reference>
<comment type="caution">
    <text evidence="3">The sequence shown here is derived from an EMBL/GenBank/DDBJ whole genome shotgun (WGS) entry which is preliminary data.</text>
</comment>
<dbReference type="Gene3D" id="2.60.120.200">
    <property type="match status" value="1"/>
</dbReference>
<dbReference type="AlphaFoldDB" id="A0A5P0ZU37"/>
<organism evidence="3 4">
    <name type="scientific">Companilactobacillus halodurans</name>
    <dbReference type="NCBI Taxonomy" id="2584183"/>
    <lineage>
        <taxon>Bacteria</taxon>
        <taxon>Bacillati</taxon>
        <taxon>Bacillota</taxon>
        <taxon>Bacilli</taxon>
        <taxon>Lactobacillales</taxon>
        <taxon>Lactobacillaceae</taxon>
        <taxon>Companilactobacillus</taxon>
    </lineage>
</organism>
<dbReference type="EMBL" id="VDFP01000014">
    <property type="protein sequence ID" value="MQS76274.1"/>
    <property type="molecule type" value="Genomic_DNA"/>
</dbReference>
<name>A0A5P0ZU37_9LACO</name>
<dbReference type="RefSeq" id="WP_153385669.1">
    <property type="nucleotide sequence ID" value="NZ_VDFO01000004.1"/>
</dbReference>
<sequence length="822" mass="88372">MRKKILVSLLLIISSLLLFISFNTNLASADLTDSTDLAVLKDAPKGIGINKYFSNSAPKVYDKKDIYDTNSAQIVDNTGANSDSGNIISLANSNNTYGSMWSNDKTFDINKEQTISAWMYFGSGDGESDINSEGIAFVLQNDDNGVAALGAGLEGLGVYGYDASEVTLVSGTNAKQSYIKNTAVQNSVALEFDTEKNNFYDTSNKPINNNGKSFPSLYTYYSLNGYDTQLGTATSNLVNLGFPSDARYGAGGSYGHIALTYPGLADSYQPADLTANSTMKNQFVPFDTGYDLVHIKPTAAYLINDTDSSGNPIYWHHVTIKWIPAESGSTTAKLEYSYNDKSTDGSDNNNTTSTNFQRINDTIDVDTTKLNTTDGKVRWGFTAANGSSTSVATKLVAFDSIPELLYGDADASITDNTLNKTITSDSTDKKVAGGDSLSLNYDLNYIRGNENWKDIAAQIKIPDNVTVTPDANGNVAYITYNDANKTTEAISSSELVDGSLKHTLAKTIGNSSGATGTSATIKISATANQVNSDTNVGTKPATFTGSNNIATTNSPAFTIMAPKKYSLKLDNTGSSNLNLLYKADNSALNLVTDLTYSDNHSFGDDTTGTNIIYQITAGDKTYTAGATATDDDYNQSIDLKSLIDNDTDFWNIFTENSTQTVTIKAIDQANGLVSNTVTYIVDTKPNKSLSMTVSKNLNFKDINLGDTTEYLKRNSDFDLSVTSLREPWQLNVSTNGLYLNGKTLDSNLALVYRKTADSNYAAIGSTPTMIDEDTTSHETSSTEDIADDWTNNSGLLLKQLGASNAGKYTGTLTWTVSDSVSN</sequence>
<proteinExistence type="predicted"/>
<keyword evidence="1" id="KW-0732">Signal</keyword>
<evidence type="ECO:0000256" key="1">
    <source>
        <dbReference type="SAM" id="SignalP"/>
    </source>
</evidence>
<feature type="chain" id="PRO_5044622365" description="Cell surface protein" evidence="1">
    <location>
        <begin position="30"/>
        <end position="822"/>
    </location>
</feature>
<evidence type="ECO:0000313" key="4">
    <source>
        <dbReference type="Proteomes" id="UP000371423"/>
    </source>
</evidence>
<keyword evidence="4" id="KW-1185">Reference proteome</keyword>
<gene>
    <name evidence="3" type="ORF">FHL05_01655</name>
    <name evidence="2" type="ORF">FHL06_07745</name>
</gene>
<feature type="signal peptide" evidence="1">
    <location>
        <begin position="1"/>
        <end position="29"/>
    </location>
</feature>
<dbReference type="Proteomes" id="UP000371423">
    <property type="component" value="Unassembled WGS sequence"/>
</dbReference>
<evidence type="ECO:0000313" key="5">
    <source>
        <dbReference type="Proteomes" id="UP000414364"/>
    </source>
</evidence>
<evidence type="ECO:0008006" key="6">
    <source>
        <dbReference type="Google" id="ProtNLM"/>
    </source>
</evidence>
<dbReference type="EMBL" id="VDFO01000004">
    <property type="protein sequence ID" value="MQS96596.1"/>
    <property type="molecule type" value="Genomic_DNA"/>
</dbReference>